<sequence>MVSFSQLFTLLCVLVAVSRADDAASPKSEGVEEKWFFGNRYGLSSCYGTGFGLWGGYSPLYRSWAGMYNLNYLYGYQGFAYSPLLFVKATEGAQSVSRRAIALEDAEQLSRRSATESVACATHGKAPQTFIVKHCLAAAQQLVEKKVSTATHGSCQLSLVHGTEKVAPGSITVKQLEAGVHNMLQACSESADEKEASAKGGAKLDDKQAVMILSSPQSA</sequence>
<accession>A0A0C4EXS1</accession>
<evidence type="ECO:0000313" key="2">
    <source>
        <dbReference type="EMBL" id="OAV87711.1"/>
    </source>
</evidence>
<protein>
    <submittedName>
        <fullName evidence="2 3">Uncharacterized protein</fullName>
    </submittedName>
</protein>
<reference evidence="2" key="1">
    <citation type="submission" date="2009-11" db="EMBL/GenBank/DDBJ databases">
        <authorList>
            <consortium name="The Broad Institute Genome Sequencing Platform"/>
            <person name="Ward D."/>
            <person name="Feldgarden M."/>
            <person name="Earl A."/>
            <person name="Young S.K."/>
            <person name="Zeng Q."/>
            <person name="Koehrsen M."/>
            <person name="Alvarado L."/>
            <person name="Berlin A."/>
            <person name="Bochicchio J."/>
            <person name="Borenstein D."/>
            <person name="Chapman S.B."/>
            <person name="Chen Z."/>
            <person name="Engels R."/>
            <person name="Freedman E."/>
            <person name="Gellesch M."/>
            <person name="Goldberg J."/>
            <person name="Griggs A."/>
            <person name="Gujja S."/>
            <person name="Heilman E."/>
            <person name="Heiman D."/>
            <person name="Hepburn T."/>
            <person name="Howarth C."/>
            <person name="Jen D."/>
            <person name="Larson L."/>
            <person name="Lewis B."/>
            <person name="Mehta T."/>
            <person name="Park D."/>
            <person name="Pearson M."/>
            <person name="Roberts A."/>
            <person name="Saif S."/>
            <person name="Shea T."/>
            <person name="Shenoy N."/>
            <person name="Sisk P."/>
            <person name="Stolte C."/>
            <person name="Sykes S."/>
            <person name="Thomson T."/>
            <person name="Walk T."/>
            <person name="White J."/>
            <person name="Yandava C."/>
            <person name="Izard J."/>
            <person name="Baranova O.V."/>
            <person name="Blanton J.M."/>
            <person name="Tanner A.C."/>
            <person name="Dewhirst F.E."/>
            <person name="Haas B."/>
            <person name="Nusbaum C."/>
            <person name="Birren B."/>
        </authorList>
    </citation>
    <scope>NUCLEOTIDE SEQUENCE [LARGE SCALE GENOMIC DNA]</scope>
    <source>
        <strain evidence="2">1-1 BBBD Race 1</strain>
    </source>
</reference>
<keyword evidence="1" id="KW-0732">Signal</keyword>
<feature type="chain" id="PRO_5009386188" evidence="1">
    <location>
        <begin position="21"/>
        <end position="219"/>
    </location>
</feature>
<evidence type="ECO:0000256" key="1">
    <source>
        <dbReference type="SAM" id="SignalP"/>
    </source>
</evidence>
<keyword evidence="4" id="KW-1185">Reference proteome</keyword>
<reference evidence="2" key="2">
    <citation type="submission" date="2016-05" db="EMBL/GenBank/DDBJ databases">
        <title>Comparative analysis highlights variable genome content of wheat rusts and divergence of the mating loci.</title>
        <authorList>
            <person name="Cuomo C.A."/>
            <person name="Bakkeren G."/>
            <person name="Szabo L."/>
            <person name="Khalil H."/>
            <person name="Joly D."/>
            <person name="Goldberg J."/>
            <person name="Young S."/>
            <person name="Zeng Q."/>
            <person name="Fellers J."/>
        </authorList>
    </citation>
    <scope>NUCLEOTIDE SEQUENCE [LARGE SCALE GENOMIC DNA]</scope>
    <source>
        <strain evidence="2">1-1 BBBD Race 1</strain>
    </source>
</reference>
<dbReference type="OMA" id="YRSWAGM"/>
<reference evidence="3" key="4">
    <citation type="submission" date="2025-05" db="UniProtKB">
        <authorList>
            <consortium name="EnsemblFungi"/>
        </authorList>
    </citation>
    <scope>IDENTIFICATION</scope>
    <source>
        <strain evidence="3">isolate 1-1 / race 1 (BBBD)</strain>
    </source>
</reference>
<name>A0A0C4EXS1_PUCT1</name>
<evidence type="ECO:0000313" key="4">
    <source>
        <dbReference type="Proteomes" id="UP000005240"/>
    </source>
</evidence>
<gene>
    <name evidence="2" type="ORF">PTTG_05620</name>
</gene>
<evidence type="ECO:0000313" key="3">
    <source>
        <dbReference type="EnsemblFungi" id="PTTG_05620-t43_1-p1"/>
    </source>
</evidence>
<proteinExistence type="predicted"/>
<dbReference type="Proteomes" id="UP000005240">
    <property type="component" value="Unassembled WGS sequence"/>
</dbReference>
<organism evidence="2">
    <name type="scientific">Puccinia triticina (isolate 1-1 / race 1 (BBBD))</name>
    <name type="common">Brown leaf rust fungus</name>
    <dbReference type="NCBI Taxonomy" id="630390"/>
    <lineage>
        <taxon>Eukaryota</taxon>
        <taxon>Fungi</taxon>
        <taxon>Dikarya</taxon>
        <taxon>Basidiomycota</taxon>
        <taxon>Pucciniomycotina</taxon>
        <taxon>Pucciniomycetes</taxon>
        <taxon>Pucciniales</taxon>
        <taxon>Pucciniaceae</taxon>
        <taxon>Puccinia</taxon>
    </lineage>
</organism>
<dbReference type="EnsemblFungi" id="PTTG_05620-t43_1">
    <property type="protein sequence ID" value="PTTG_05620-t43_1-p1"/>
    <property type="gene ID" value="PTTG_05620"/>
</dbReference>
<feature type="signal peptide" evidence="1">
    <location>
        <begin position="1"/>
        <end position="20"/>
    </location>
</feature>
<dbReference type="EMBL" id="ADAS02000303">
    <property type="protein sequence ID" value="OAV87711.1"/>
    <property type="molecule type" value="Genomic_DNA"/>
</dbReference>
<reference evidence="3 4" key="3">
    <citation type="journal article" date="2017" name="G3 (Bethesda)">
        <title>Comparative analysis highlights variable genome content of wheat rusts and divergence of the mating loci.</title>
        <authorList>
            <person name="Cuomo C.A."/>
            <person name="Bakkeren G."/>
            <person name="Khalil H.B."/>
            <person name="Panwar V."/>
            <person name="Joly D."/>
            <person name="Linning R."/>
            <person name="Sakthikumar S."/>
            <person name="Song X."/>
            <person name="Adiconis X."/>
            <person name="Fan L."/>
            <person name="Goldberg J.M."/>
            <person name="Levin J.Z."/>
            <person name="Young S."/>
            <person name="Zeng Q."/>
            <person name="Anikster Y."/>
            <person name="Bruce M."/>
            <person name="Wang M."/>
            <person name="Yin C."/>
            <person name="McCallum B."/>
            <person name="Szabo L.J."/>
            <person name="Hulbert S."/>
            <person name="Chen X."/>
            <person name="Fellers J.P."/>
        </authorList>
    </citation>
    <scope>NUCLEOTIDE SEQUENCE</scope>
    <source>
        <strain evidence="4">Isolate 1-1 / race 1 (BBBD)</strain>
        <strain evidence="3">isolate 1-1 / race 1 (BBBD)</strain>
    </source>
</reference>
<dbReference type="AlphaFoldDB" id="A0A0C4EXS1"/>
<dbReference type="VEuPathDB" id="FungiDB:PTTG_05620"/>
<dbReference type="OrthoDB" id="2498491at2759"/>